<evidence type="ECO:0000313" key="1">
    <source>
        <dbReference type="EMBL" id="QJA59120.1"/>
    </source>
</evidence>
<name>A0A6M3JY15_9ZZZZ</name>
<proteinExistence type="predicted"/>
<organism evidence="2">
    <name type="scientific">viral metagenome</name>
    <dbReference type="NCBI Taxonomy" id="1070528"/>
    <lineage>
        <taxon>unclassified sequences</taxon>
        <taxon>metagenomes</taxon>
        <taxon>organismal metagenomes</taxon>
    </lineage>
</organism>
<reference evidence="2" key="1">
    <citation type="submission" date="2020-03" db="EMBL/GenBank/DDBJ databases">
        <title>The deep terrestrial virosphere.</title>
        <authorList>
            <person name="Holmfeldt K."/>
            <person name="Nilsson E."/>
            <person name="Simone D."/>
            <person name="Lopez-Fernandez M."/>
            <person name="Wu X."/>
            <person name="de Brujin I."/>
            <person name="Lundin D."/>
            <person name="Andersson A."/>
            <person name="Bertilsson S."/>
            <person name="Dopson M."/>
        </authorList>
    </citation>
    <scope>NUCLEOTIDE SEQUENCE</scope>
    <source>
        <strain evidence="2">MM415A01892</strain>
        <strain evidence="1">MM415B01343</strain>
    </source>
</reference>
<accession>A0A6M3JY15</accession>
<dbReference type="AlphaFoldDB" id="A0A6M3JY15"/>
<protein>
    <submittedName>
        <fullName evidence="2">Uncharacterized protein</fullName>
    </submittedName>
</protein>
<evidence type="ECO:0000313" key="2">
    <source>
        <dbReference type="EMBL" id="QJA74940.1"/>
    </source>
</evidence>
<dbReference type="EMBL" id="MT141355">
    <property type="protein sequence ID" value="QJA59120.1"/>
    <property type="molecule type" value="Genomic_DNA"/>
</dbReference>
<gene>
    <name evidence="2" type="ORF">MM415A01892_0008</name>
    <name evidence="1" type="ORF">MM415B01343_0008</name>
</gene>
<dbReference type="EMBL" id="MT142130">
    <property type="protein sequence ID" value="QJA74940.1"/>
    <property type="molecule type" value="Genomic_DNA"/>
</dbReference>
<sequence length="189" mass="22578">MRYPNLSPFHELNIGSTIRFGLKPEVRKLLKKYAALPEPTKENTSPGGAHQLIDMLNHFLSHEVEQEQDKLLRGFFKLIIMLYDDDHYWWERIDEAIAYVKQMDWEPKYGQQSPRKYWWAQNIKYNSDCKLTEEERIKKAIAYSKKMRFYLLTQLKSPQLAEMMLLIQRLLEGLPVEYNEKEMFGEIDG</sequence>